<keyword evidence="10" id="KW-1185">Reference proteome</keyword>
<dbReference type="InterPro" id="IPR004358">
    <property type="entry name" value="Sig_transdc_His_kin-like_C"/>
</dbReference>
<dbReference type="SUPFAM" id="SSF47384">
    <property type="entry name" value="Homodimeric domain of signal transducing histidine kinase"/>
    <property type="match status" value="1"/>
</dbReference>
<dbReference type="Pfam" id="PF02518">
    <property type="entry name" value="HATPase_c"/>
    <property type="match status" value="1"/>
</dbReference>
<reference evidence="9 10" key="1">
    <citation type="submission" date="2019-03" db="EMBL/GenBank/DDBJ databases">
        <title>Genomic Encyclopedia of Type Strains, Phase III (KMG-III): the genomes of soil and plant-associated and newly described type strains.</title>
        <authorList>
            <person name="Whitman W."/>
        </authorList>
    </citation>
    <scope>NUCLEOTIDE SEQUENCE [LARGE SCALE GENOMIC DNA]</scope>
    <source>
        <strain evidence="9 10">CGMCC 1.12801</strain>
    </source>
</reference>
<dbReference type="Gene3D" id="3.30.565.10">
    <property type="entry name" value="Histidine kinase-like ATPase, C-terminal domain"/>
    <property type="match status" value="1"/>
</dbReference>
<dbReference type="PROSITE" id="PS50109">
    <property type="entry name" value="HIS_KIN"/>
    <property type="match status" value="1"/>
</dbReference>
<dbReference type="SMART" id="SM00388">
    <property type="entry name" value="HisKA"/>
    <property type="match status" value="1"/>
</dbReference>
<dbReference type="InterPro" id="IPR036890">
    <property type="entry name" value="HATPase_C_sf"/>
</dbReference>
<keyword evidence="7" id="KW-1133">Transmembrane helix</keyword>
<dbReference type="SUPFAM" id="SSF55874">
    <property type="entry name" value="ATPase domain of HSP90 chaperone/DNA topoisomerase II/histidine kinase"/>
    <property type="match status" value="1"/>
</dbReference>
<keyword evidence="5 9" id="KW-0418">Kinase</keyword>
<dbReference type="OrthoDB" id="9813151at2"/>
<dbReference type="GO" id="GO:0004721">
    <property type="term" value="F:phosphoprotein phosphatase activity"/>
    <property type="evidence" value="ECO:0007669"/>
    <property type="project" value="TreeGrafter"/>
</dbReference>
<evidence type="ECO:0000256" key="1">
    <source>
        <dbReference type="ARBA" id="ARBA00000085"/>
    </source>
</evidence>
<dbReference type="PANTHER" id="PTHR45453">
    <property type="entry name" value="PHOSPHATE REGULON SENSOR PROTEIN PHOR"/>
    <property type="match status" value="1"/>
</dbReference>
<dbReference type="CDD" id="cd00082">
    <property type="entry name" value="HisKA"/>
    <property type="match status" value="1"/>
</dbReference>
<dbReference type="Gene3D" id="1.10.287.130">
    <property type="match status" value="1"/>
</dbReference>
<dbReference type="InterPro" id="IPR050351">
    <property type="entry name" value="BphY/WalK/GraS-like"/>
</dbReference>
<dbReference type="GO" id="GO:0005886">
    <property type="term" value="C:plasma membrane"/>
    <property type="evidence" value="ECO:0007669"/>
    <property type="project" value="TreeGrafter"/>
</dbReference>
<dbReference type="GO" id="GO:0000155">
    <property type="term" value="F:phosphorelay sensor kinase activity"/>
    <property type="evidence" value="ECO:0007669"/>
    <property type="project" value="InterPro"/>
</dbReference>
<dbReference type="InterPro" id="IPR003594">
    <property type="entry name" value="HATPase_dom"/>
</dbReference>
<protein>
    <recommendedName>
        <fullName evidence="2">histidine kinase</fullName>
        <ecNumber evidence="2">2.7.13.3</ecNumber>
    </recommendedName>
</protein>
<comment type="caution">
    <text evidence="9">The sequence shown here is derived from an EMBL/GenBank/DDBJ whole genome shotgun (WGS) entry which is preliminary data.</text>
</comment>
<dbReference type="InterPro" id="IPR003661">
    <property type="entry name" value="HisK_dim/P_dom"/>
</dbReference>
<keyword evidence="7" id="KW-0472">Membrane</keyword>
<accession>A0A4R7CSQ4</accession>
<dbReference type="EC" id="2.7.13.3" evidence="2"/>
<evidence type="ECO:0000256" key="5">
    <source>
        <dbReference type="ARBA" id="ARBA00022777"/>
    </source>
</evidence>
<dbReference type="CDD" id="cd00075">
    <property type="entry name" value="HATPase"/>
    <property type="match status" value="1"/>
</dbReference>
<organism evidence="9 10">
    <name type="scientific">Sphingobacterium paludis</name>
    <dbReference type="NCBI Taxonomy" id="1476465"/>
    <lineage>
        <taxon>Bacteria</taxon>
        <taxon>Pseudomonadati</taxon>
        <taxon>Bacteroidota</taxon>
        <taxon>Sphingobacteriia</taxon>
        <taxon>Sphingobacteriales</taxon>
        <taxon>Sphingobacteriaceae</taxon>
        <taxon>Sphingobacterium</taxon>
    </lineage>
</organism>
<dbReference type="SMART" id="SM00387">
    <property type="entry name" value="HATPase_c"/>
    <property type="match status" value="1"/>
</dbReference>
<name>A0A4R7CSQ4_9SPHI</name>
<keyword evidence="4" id="KW-0808">Transferase</keyword>
<evidence type="ECO:0000256" key="7">
    <source>
        <dbReference type="SAM" id="Phobius"/>
    </source>
</evidence>
<feature type="transmembrane region" description="Helical" evidence="7">
    <location>
        <begin position="30"/>
        <end position="51"/>
    </location>
</feature>
<dbReference type="AlphaFoldDB" id="A0A4R7CSQ4"/>
<dbReference type="GO" id="GO:0016036">
    <property type="term" value="P:cellular response to phosphate starvation"/>
    <property type="evidence" value="ECO:0007669"/>
    <property type="project" value="TreeGrafter"/>
</dbReference>
<dbReference type="EMBL" id="SNZV01000012">
    <property type="protein sequence ID" value="TDS08461.1"/>
    <property type="molecule type" value="Genomic_DNA"/>
</dbReference>
<evidence type="ECO:0000313" key="10">
    <source>
        <dbReference type="Proteomes" id="UP000294752"/>
    </source>
</evidence>
<dbReference type="Proteomes" id="UP000294752">
    <property type="component" value="Unassembled WGS sequence"/>
</dbReference>
<keyword evidence="6" id="KW-0902">Two-component regulatory system</keyword>
<evidence type="ECO:0000256" key="3">
    <source>
        <dbReference type="ARBA" id="ARBA00022553"/>
    </source>
</evidence>
<evidence type="ECO:0000256" key="6">
    <source>
        <dbReference type="ARBA" id="ARBA00023012"/>
    </source>
</evidence>
<evidence type="ECO:0000313" key="9">
    <source>
        <dbReference type="EMBL" id="TDS08461.1"/>
    </source>
</evidence>
<evidence type="ECO:0000259" key="8">
    <source>
        <dbReference type="PROSITE" id="PS50109"/>
    </source>
</evidence>
<feature type="domain" description="Histidine kinase" evidence="8">
    <location>
        <begin position="122"/>
        <end position="342"/>
    </location>
</feature>
<dbReference type="PRINTS" id="PR00344">
    <property type="entry name" value="BCTRLSENSOR"/>
</dbReference>
<proteinExistence type="predicted"/>
<comment type="catalytic activity">
    <reaction evidence="1">
        <text>ATP + protein L-histidine = ADP + protein N-phospho-L-histidine.</text>
        <dbReference type="EC" id="2.7.13.3"/>
    </reaction>
</comment>
<dbReference type="PANTHER" id="PTHR45453:SF1">
    <property type="entry name" value="PHOSPHATE REGULON SENSOR PROTEIN PHOR"/>
    <property type="match status" value="1"/>
</dbReference>
<gene>
    <name evidence="9" type="ORF">B0I21_11276</name>
</gene>
<keyword evidence="7" id="KW-0812">Transmembrane</keyword>
<dbReference type="RefSeq" id="WP_133641980.1">
    <property type="nucleotide sequence ID" value="NZ_SNZV01000012.1"/>
</dbReference>
<sequence>MNFRIFVLLISCSFGVLVAATDYMHRANLSVAALLFISSSVLSFVILLNLFERFVYKRIRNVYKLIHNLKLGKDLKDALGEQIADDPIANAEKEVRDWAKQKASEINTLKEQAQFRKEFLSNISHEFKTPLFATQGYIETLQDGLIDDDPDIAKNFLEKASRNLDRLSYLIQDLDEISKLETGIIALTIEKFDVVKLIKECVEDLEGKASGSNIQIKYKGKANHPVFVKADRKRIQQVLINLIDNSIKYGKKDGHTSISIYPLFEQILIEVTDDGLGIEEKNLPRVFERFYRTDKSRSREIGGSGLGLAIVKHIIEAHEQNVNVRSTEGIGTTFGFTLVPAKIDK</sequence>
<dbReference type="InterPro" id="IPR005467">
    <property type="entry name" value="His_kinase_dom"/>
</dbReference>
<dbReference type="Pfam" id="PF00512">
    <property type="entry name" value="HisKA"/>
    <property type="match status" value="1"/>
</dbReference>
<dbReference type="InterPro" id="IPR036097">
    <property type="entry name" value="HisK_dim/P_sf"/>
</dbReference>
<evidence type="ECO:0000256" key="2">
    <source>
        <dbReference type="ARBA" id="ARBA00012438"/>
    </source>
</evidence>
<keyword evidence="3" id="KW-0597">Phosphoprotein</keyword>
<evidence type="ECO:0000256" key="4">
    <source>
        <dbReference type="ARBA" id="ARBA00022679"/>
    </source>
</evidence>
<dbReference type="FunFam" id="3.30.565.10:FF:000006">
    <property type="entry name" value="Sensor histidine kinase WalK"/>
    <property type="match status" value="1"/>
</dbReference>